<dbReference type="PANTHER" id="PTHR13624">
    <property type="entry name" value="RE42071P"/>
    <property type="match status" value="1"/>
</dbReference>
<reference evidence="10" key="1">
    <citation type="journal article" date="2010" name="Nat. Biotechnol.">
        <title>Draft genome sequence of the oilseed species Ricinus communis.</title>
        <authorList>
            <person name="Chan A.P."/>
            <person name="Crabtree J."/>
            <person name="Zhao Q."/>
            <person name="Lorenzi H."/>
            <person name="Orvis J."/>
            <person name="Puiu D."/>
            <person name="Melake-Berhan A."/>
            <person name="Jones K.M."/>
            <person name="Redman J."/>
            <person name="Chen G."/>
            <person name="Cahoon E.B."/>
            <person name="Gedil M."/>
            <person name="Stanke M."/>
            <person name="Haas B.J."/>
            <person name="Wortman J.R."/>
            <person name="Fraser-Liggett C.M."/>
            <person name="Ravel J."/>
            <person name="Rabinowicz P.D."/>
        </authorList>
    </citation>
    <scope>NUCLEOTIDE SEQUENCE [LARGE SCALE GENOMIC DNA]</scope>
    <source>
        <strain evidence="10">cv. Hale</strain>
    </source>
</reference>
<evidence type="ECO:0000256" key="8">
    <source>
        <dbReference type="SAM" id="Phobius"/>
    </source>
</evidence>
<evidence type="ECO:0000256" key="1">
    <source>
        <dbReference type="ARBA" id="ARBA00004141"/>
    </source>
</evidence>
<feature type="transmembrane region" description="Helical" evidence="8">
    <location>
        <begin position="268"/>
        <end position="293"/>
    </location>
</feature>
<dbReference type="eggNOG" id="ENOG502QU33">
    <property type="taxonomic scope" value="Eukaryota"/>
</dbReference>
<dbReference type="GO" id="GO:0016020">
    <property type="term" value="C:membrane"/>
    <property type="evidence" value="ECO:0007669"/>
    <property type="project" value="UniProtKB-SubCell"/>
</dbReference>
<dbReference type="InterPro" id="IPR019395">
    <property type="entry name" value="Transmembrane_161A/B"/>
</dbReference>
<evidence type="ECO:0000313" key="10">
    <source>
        <dbReference type="Proteomes" id="UP000008311"/>
    </source>
</evidence>
<feature type="compositionally biased region" description="Low complexity" evidence="7">
    <location>
        <begin position="64"/>
        <end position="82"/>
    </location>
</feature>
<keyword evidence="4 8" id="KW-1133">Transmembrane helix</keyword>
<dbReference type="FunCoup" id="B9R9E0">
    <property type="interactions" value="34"/>
</dbReference>
<evidence type="ECO:0000256" key="3">
    <source>
        <dbReference type="ARBA" id="ARBA00022692"/>
    </source>
</evidence>
<keyword evidence="5 8" id="KW-0472">Membrane</keyword>
<evidence type="ECO:0000256" key="6">
    <source>
        <dbReference type="ARBA" id="ARBA00023180"/>
    </source>
</evidence>
<dbReference type="Proteomes" id="UP000008311">
    <property type="component" value="Unassembled WGS sequence"/>
</dbReference>
<dbReference type="EMBL" id="EQ973773">
    <property type="protein sequence ID" value="EEF51417.1"/>
    <property type="molecule type" value="Genomic_DNA"/>
</dbReference>
<dbReference type="InParanoid" id="B9R9E0"/>
<evidence type="ECO:0000256" key="4">
    <source>
        <dbReference type="ARBA" id="ARBA00022989"/>
    </source>
</evidence>
<keyword evidence="3 8" id="KW-0812">Transmembrane</keyword>
<accession>B9R9E0</accession>
<evidence type="ECO:0000313" key="9">
    <source>
        <dbReference type="EMBL" id="EEF51417.1"/>
    </source>
</evidence>
<dbReference type="Pfam" id="PF10268">
    <property type="entry name" value="Tmemb_161AB"/>
    <property type="match status" value="1"/>
</dbReference>
<organism evidence="9 10">
    <name type="scientific">Ricinus communis</name>
    <name type="common">Castor bean</name>
    <dbReference type="NCBI Taxonomy" id="3988"/>
    <lineage>
        <taxon>Eukaryota</taxon>
        <taxon>Viridiplantae</taxon>
        <taxon>Streptophyta</taxon>
        <taxon>Embryophyta</taxon>
        <taxon>Tracheophyta</taxon>
        <taxon>Spermatophyta</taxon>
        <taxon>Magnoliopsida</taxon>
        <taxon>eudicotyledons</taxon>
        <taxon>Gunneridae</taxon>
        <taxon>Pentapetalae</taxon>
        <taxon>rosids</taxon>
        <taxon>fabids</taxon>
        <taxon>Malpighiales</taxon>
        <taxon>Euphorbiaceae</taxon>
        <taxon>Acalyphoideae</taxon>
        <taxon>Acalypheae</taxon>
        <taxon>Ricinus</taxon>
    </lineage>
</organism>
<evidence type="ECO:0000256" key="5">
    <source>
        <dbReference type="ARBA" id="ARBA00023136"/>
    </source>
</evidence>
<sequence length="484" mass="55276">MLHQQFFEPYSNLILQTTLTVSLTLFLVFLKIPIFFLQGLFTYIHPDNLPQQNGVKAAIRRPSSSDSNSTLDSSQNLSSKSNSDFKRRNNKSKEKFEFDENNAQIFRLKLDEAHLQSRIYFNDYWYSFIYSLVALSSFLLYKYLGGVLEKDGILTDGSLIPLILGFVGIYKLFMSLARLSFEKSASKRSDKQLSVLFGVLGFLFGFLICSGAAHSVLDFDFSSFDGKGRLFVAVLMGLLSGFLYMPAGKNARAFWIGTDQLQSNLSMIYCGWFARMILYANFLLVFFTALLWISPLTDILISKSVDMKTSSGSIRNAEKLVGNVGFTVSDFTRFRLWCLLLSGLVQIMALRPNLQMYLNEALFSWYQRLHASKVPDLDFSRAKVFLHNHYLCLVVVQFIAPPFLRTPLYCFYERNDFVNGLVGYLSLDSFYFSKPTLVPSWHFEGLKQGFYTHGCLFSTDNIVLQEGLQLSLICCTQLNLQLRM</sequence>
<dbReference type="AlphaFoldDB" id="B9R9E0"/>
<feature type="transmembrane region" description="Helical" evidence="8">
    <location>
        <begin position="20"/>
        <end position="44"/>
    </location>
</feature>
<protein>
    <submittedName>
        <fullName evidence="9">Uncharacterized protein</fullName>
    </submittedName>
</protein>
<feature type="transmembrane region" description="Helical" evidence="8">
    <location>
        <begin position="229"/>
        <end position="247"/>
    </location>
</feature>
<comment type="subcellular location">
    <subcellularLocation>
        <location evidence="1">Membrane</location>
        <topology evidence="1">Multi-pass membrane protein</topology>
    </subcellularLocation>
</comment>
<feature type="region of interest" description="Disordered" evidence="7">
    <location>
        <begin position="55"/>
        <end position="88"/>
    </location>
</feature>
<feature type="transmembrane region" description="Helical" evidence="8">
    <location>
        <begin position="124"/>
        <end position="144"/>
    </location>
</feature>
<gene>
    <name evidence="9" type="ORF">RCOM_1496630</name>
</gene>
<keyword evidence="10" id="KW-1185">Reference proteome</keyword>
<dbReference type="STRING" id="3988.B9R9E0"/>
<evidence type="ECO:0000256" key="7">
    <source>
        <dbReference type="SAM" id="MobiDB-lite"/>
    </source>
</evidence>
<dbReference type="PANTHER" id="PTHR13624:SF6">
    <property type="entry name" value="EMEI"/>
    <property type="match status" value="1"/>
</dbReference>
<feature type="transmembrane region" description="Helical" evidence="8">
    <location>
        <begin position="159"/>
        <end position="181"/>
    </location>
</feature>
<keyword evidence="6" id="KW-0325">Glycoprotein</keyword>
<name>B9R9E0_RICCO</name>
<evidence type="ECO:0000256" key="2">
    <source>
        <dbReference type="ARBA" id="ARBA00009706"/>
    </source>
</evidence>
<proteinExistence type="inferred from homology"/>
<feature type="transmembrane region" description="Helical" evidence="8">
    <location>
        <begin position="193"/>
        <end position="217"/>
    </location>
</feature>
<comment type="similarity">
    <text evidence="2">Belongs to the TMEM161 family.</text>
</comment>